<dbReference type="Proteomes" id="UP000835052">
    <property type="component" value="Unassembled WGS sequence"/>
</dbReference>
<feature type="transmembrane region" description="Helical" evidence="2">
    <location>
        <begin position="12"/>
        <end position="31"/>
    </location>
</feature>
<feature type="region of interest" description="Disordered" evidence="1">
    <location>
        <begin position="37"/>
        <end position="102"/>
    </location>
</feature>
<keyword evidence="2" id="KW-0472">Membrane</keyword>
<evidence type="ECO:0000313" key="3">
    <source>
        <dbReference type="EMBL" id="CAD6193189.1"/>
    </source>
</evidence>
<keyword evidence="2" id="KW-1133">Transmembrane helix</keyword>
<evidence type="ECO:0000256" key="2">
    <source>
        <dbReference type="SAM" id="Phobius"/>
    </source>
</evidence>
<organism evidence="3 4">
    <name type="scientific">Caenorhabditis auriculariae</name>
    <dbReference type="NCBI Taxonomy" id="2777116"/>
    <lineage>
        <taxon>Eukaryota</taxon>
        <taxon>Metazoa</taxon>
        <taxon>Ecdysozoa</taxon>
        <taxon>Nematoda</taxon>
        <taxon>Chromadorea</taxon>
        <taxon>Rhabditida</taxon>
        <taxon>Rhabditina</taxon>
        <taxon>Rhabditomorpha</taxon>
        <taxon>Rhabditoidea</taxon>
        <taxon>Rhabditidae</taxon>
        <taxon>Peloderinae</taxon>
        <taxon>Caenorhabditis</taxon>
    </lineage>
</organism>
<dbReference type="EMBL" id="CAJGYM010000033">
    <property type="protein sequence ID" value="CAD6193189.1"/>
    <property type="molecule type" value="Genomic_DNA"/>
</dbReference>
<name>A0A8S1HB17_9PELO</name>
<evidence type="ECO:0000313" key="4">
    <source>
        <dbReference type="Proteomes" id="UP000835052"/>
    </source>
</evidence>
<proteinExistence type="predicted"/>
<gene>
    <name evidence="3" type="ORF">CAUJ_LOCUS9108</name>
</gene>
<protein>
    <submittedName>
        <fullName evidence="3">Uncharacterized protein</fullName>
    </submittedName>
</protein>
<dbReference type="AlphaFoldDB" id="A0A8S1HB17"/>
<keyword evidence="2" id="KW-0812">Transmembrane</keyword>
<accession>A0A8S1HB17</accession>
<sequence>MDYTDGEDLGMALVVPSYFLFSFVFFFALAGRRAKDISSPRAGADSRQPKSRPAASSLPPQQQQKKSGRGDGAMRGWPVPQKRVGRRIAAAAVDVPPGPTHN</sequence>
<evidence type="ECO:0000256" key="1">
    <source>
        <dbReference type="SAM" id="MobiDB-lite"/>
    </source>
</evidence>
<reference evidence="3" key="1">
    <citation type="submission" date="2020-10" db="EMBL/GenBank/DDBJ databases">
        <authorList>
            <person name="Kikuchi T."/>
        </authorList>
    </citation>
    <scope>NUCLEOTIDE SEQUENCE</scope>
    <source>
        <strain evidence="3">NKZ352</strain>
    </source>
</reference>
<keyword evidence="4" id="KW-1185">Reference proteome</keyword>
<comment type="caution">
    <text evidence="3">The sequence shown here is derived from an EMBL/GenBank/DDBJ whole genome shotgun (WGS) entry which is preliminary data.</text>
</comment>